<comment type="caution">
    <text evidence="1">The sequence shown here is derived from an EMBL/GenBank/DDBJ whole genome shotgun (WGS) entry which is preliminary data.</text>
</comment>
<sequence>MFRAVLYDWTGLGRAHLPPKGPQYRPFVFFPQTGMSCRLVPPAIMEPAVERPASSRRYAAGELIDMRSLHSLCRACVLRRDGQLVAVTARENGSRQVRSIRFLPFIFFISNNLFCHHSIFNLDACLDCIFIPSYLMLQSFADLSAWSPGLLPPFLVRR</sequence>
<accession>A0A8T0P8F7</accession>
<reference evidence="1" key="1">
    <citation type="submission" date="2020-05" db="EMBL/GenBank/DDBJ databases">
        <title>WGS assembly of Panicum virgatum.</title>
        <authorList>
            <person name="Lovell J.T."/>
            <person name="Jenkins J."/>
            <person name="Shu S."/>
            <person name="Juenger T.E."/>
            <person name="Schmutz J."/>
        </authorList>
    </citation>
    <scope>NUCLEOTIDE SEQUENCE</scope>
    <source>
        <strain evidence="1">AP13</strain>
    </source>
</reference>
<dbReference type="Proteomes" id="UP000823388">
    <property type="component" value="Chromosome 8N"/>
</dbReference>
<dbReference type="EMBL" id="CM029052">
    <property type="protein sequence ID" value="KAG2556939.1"/>
    <property type="molecule type" value="Genomic_DNA"/>
</dbReference>
<gene>
    <name evidence="1" type="ORF">PVAP13_8NG158302</name>
</gene>
<evidence type="ECO:0000313" key="2">
    <source>
        <dbReference type="Proteomes" id="UP000823388"/>
    </source>
</evidence>
<dbReference type="AlphaFoldDB" id="A0A8T0P8F7"/>
<name>A0A8T0P8F7_PANVG</name>
<evidence type="ECO:0000313" key="1">
    <source>
        <dbReference type="EMBL" id="KAG2556939.1"/>
    </source>
</evidence>
<organism evidence="1 2">
    <name type="scientific">Panicum virgatum</name>
    <name type="common">Blackwell switchgrass</name>
    <dbReference type="NCBI Taxonomy" id="38727"/>
    <lineage>
        <taxon>Eukaryota</taxon>
        <taxon>Viridiplantae</taxon>
        <taxon>Streptophyta</taxon>
        <taxon>Embryophyta</taxon>
        <taxon>Tracheophyta</taxon>
        <taxon>Spermatophyta</taxon>
        <taxon>Magnoliopsida</taxon>
        <taxon>Liliopsida</taxon>
        <taxon>Poales</taxon>
        <taxon>Poaceae</taxon>
        <taxon>PACMAD clade</taxon>
        <taxon>Panicoideae</taxon>
        <taxon>Panicodae</taxon>
        <taxon>Paniceae</taxon>
        <taxon>Panicinae</taxon>
        <taxon>Panicum</taxon>
        <taxon>Panicum sect. Hiantes</taxon>
    </lineage>
</organism>
<keyword evidence="2" id="KW-1185">Reference proteome</keyword>
<protein>
    <submittedName>
        <fullName evidence="1">Uncharacterized protein</fullName>
    </submittedName>
</protein>
<proteinExistence type="predicted"/>